<keyword evidence="2" id="KW-1185">Reference proteome</keyword>
<evidence type="ECO:0000313" key="2">
    <source>
        <dbReference type="Proteomes" id="UP001549291"/>
    </source>
</evidence>
<accession>A0ABV2S7D7</accession>
<dbReference type="Proteomes" id="UP001549291">
    <property type="component" value="Unassembled WGS sequence"/>
</dbReference>
<evidence type="ECO:0000313" key="1">
    <source>
        <dbReference type="EMBL" id="MET4724329.1"/>
    </source>
</evidence>
<sequence length="289" mass="32488">MLPVKRAEVVVRFLLAGVQLDRLRVVGLRFLEPVQLPEAAAALLIQSCGIRLQRLGGVEGFESFGMAAEIEQQQRQVPDRVRIAGFNRPRFVKGRERFFPRLQAPQHPRLLVERRGKIRTKLERAIDARQGSLHPAKFRMKRPEVLVRLRLGGVERNGPLEGGLRFLEPAQALQAKAARLMQGCDVGIELREQVEAFQGFGVPAEIEQRFALFCGLQMPRQKSRCDRPGLLLGRGPTLLTIHKLTRRGKGDSAKLLTDAQSREGDVHRTCLLVPSVRFSRACGIHRARP</sequence>
<dbReference type="EMBL" id="JBEPTQ010000002">
    <property type="protein sequence ID" value="MET4724329.1"/>
    <property type="molecule type" value="Genomic_DNA"/>
</dbReference>
<protein>
    <recommendedName>
        <fullName evidence="3">Transposase</fullName>
    </recommendedName>
</protein>
<gene>
    <name evidence="1" type="ORF">ABIF63_008435</name>
</gene>
<reference evidence="1 2" key="1">
    <citation type="submission" date="2024-06" db="EMBL/GenBank/DDBJ databases">
        <title>Genomic Encyclopedia of Type Strains, Phase V (KMG-V): Genome sequencing to study the core and pangenomes of soil and plant-associated prokaryotes.</title>
        <authorList>
            <person name="Whitman W."/>
        </authorList>
    </citation>
    <scope>NUCLEOTIDE SEQUENCE [LARGE SCALE GENOMIC DNA]</scope>
    <source>
        <strain evidence="1 2">USDA 160</strain>
    </source>
</reference>
<evidence type="ECO:0008006" key="3">
    <source>
        <dbReference type="Google" id="ProtNLM"/>
    </source>
</evidence>
<comment type="caution">
    <text evidence="1">The sequence shown here is derived from an EMBL/GenBank/DDBJ whole genome shotgun (WGS) entry which is preliminary data.</text>
</comment>
<proteinExistence type="predicted"/>
<name>A0ABV2S7D7_BRAJP</name>
<organism evidence="1 2">
    <name type="scientific">Bradyrhizobium japonicum</name>
    <dbReference type="NCBI Taxonomy" id="375"/>
    <lineage>
        <taxon>Bacteria</taxon>
        <taxon>Pseudomonadati</taxon>
        <taxon>Pseudomonadota</taxon>
        <taxon>Alphaproteobacteria</taxon>
        <taxon>Hyphomicrobiales</taxon>
        <taxon>Nitrobacteraceae</taxon>
        <taxon>Bradyrhizobium</taxon>
    </lineage>
</organism>